<dbReference type="STRING" id="101127.A0A1X2GHD3"/>
<name>A0A1X2GHD3_9FUNG</name>
<dbReference type="OrthoDB" id="2593073at2759"/>
<sequence length="220" mass="24795">MNDTSTIYIAHHDEMPDKSVIASALADKIALPPSPMKQNVKMGRITKHEHQDVHAKEVDLWKRAVLQLKFENDALRKTIQDLQAQVQRHNQPIISSIPAPSSPAYPTLIDPFAKTKHTTKPYPTQKPALSKREKRRLRMLEDELLYKNDDLEPIQLHCPSTFSQPTPQPQDTSPLYPASFLPNTPPSSVINEASADTYNNWIEDDMSSSSSPSSCEAFLQ</sequence>
<protein>
    <submittedName>
        <fullName evidence="2">Uncharacterized protein</fullName>
    </submittedName>
</protein>
<dbReference type="Proteomes" id="UP000242146">
    <property type="component" value="Unassembled WGS sequence"/>
</dbReference>
<proteinExistence type="predicted"/>
<accession>A0A1X2GHD3</accession>
<reference evidence="2 3" key="1">
    <citation type="submission" date="2016-07" db="EMBL/GenBank/DDBJ databases">
        <title>Pervasive Adenine N6-methylation of Active Genes in Fungi.</title>
        <authorList>
            <consortium name="DOE Joint Genome Institute"/>
            <person name="Mondo S.J."/>
            <person name="Dannebaum R.O."/>
            <person name="Kuo R.C."/>
            <person name="Labutti K."/>
            <person name="Haridas S."/>
            <person name="Kuo A."/>
            <person name="Salamov A."/>
            <person name="Ahrendt S.R."/>
            <person name="Lipzen A."/>
            <person name="Sullivan W."/>
            <person name="Andreopoulos W.B."/>
            <person name="Clum A."/>
            <person name="Lindquist E."/>
            <person name="Daum C."/>
            <person name="Ramamoorthy G.K."/>
            <person name="Gryganskyi A."/>
            <person name="Culley D."/>
            <person name="Magnuson J.K."/>
            <person name="James T.Y."/>
            <person name="O'Malley M.A."/>
            <person name="Stajich J.E."/>
            <person name="Spatafora J.W."/>
            <person name="Visel A."/>
            <person name="Grigoriev I.V."/>
        </authorList>
    </citation>
    <scope>NUCLEOTIDE SEQUENCE [LARGE SCALE GENOMIC DNA]</scope>
    <source>
        <strain evidence="2 3">NRRL 3301</strain>
    </source>
</reference>
<keyword evidence="3" id="KW-1185">Reference proteome</keyword>
<evidence type="ECO:0000256" key="1">
    <source>
        <dbReference type="SAM" id="MobiDB-lite"/>
    </source>
</evidence>
<dbReference type="EMBL" id="MCGT01000015">
    <property type="protein sequence ID" value="ORX53692.1"/>
    <property type="molecule type" value="Genomic_DNA"/>
</dbReference>
<dbReference type="AlphaFoldDB" id="A0A1X2GHD3"/>
<feature type="compositionally biased region" description="Low complexity" evidence="1">
    <location>
        <begin position="159"/>
        <end position="174"/>
    </location>
</feature>
<comment type="caution">
    <text evidence="2">The sequence shown here is derived from an EMBL/GenBank/DDBJ whole genome shotgun (WGS) entry which is preliminary data.</text>
</comment>
<feature type="region of interest" description="Disordered" evidence="1">
    <location>
        <begin position="156"/>
        <end position="191"/>
    </location>
</feature>
<organism evidence="2 3">
    <name type="scientific">Hesseltinella vesiculosa</name>
    <dbReference type="NCBI Taxonomy" id="101127"/>
    <lineage>
        <taxon>Eukaryota</taxon>
        <taxon>Fungi</taxon>
        <taxon>Fungi incertae sedis</taxon>
        <taxon>Mucoromycota</taxon>
        <taxon>Mucoromycotina</taxon>
        <taxon>Mucoromycetes</taxon>
        <taxon>Mucorales</taxon>
        <taxon>Cunninghamellaceae</taxon>
        <taxon>Hesseltinella</taxon>
    </lineage>
</organism>
<evidence type="ECO:0000313" key="2">
    <source>
        <dbReference type="EMBL" id="ORX53692.1"/>
    </source>
</evidence>
<gene>
    <name evidence="2" type="ORF">DM01DRAFT_1336221</name>
</gene>
<evidence type="ECO:0000313" key="3">
    <source>
        <dbReference type="Proteomes" id="UP000242146"/>
    </source>
</evidence>